<reference evidence="1" key="1">
    <citation type="submission" date="2022-03" db="EMBL/GenBank/DDBJ databases">
        <authorList>
            <person name="Sayadi A."/>
        </authorList>
    </citation>
    <scope>NUCLEOTIDE SEQUENCE</scope>
</reference>
<evidence type="ECO:0000313" key="2">
    <source>
        <dbReference type="Proteomes" id="UP001152888"/>
    </source>
</evidence>
<accession>A0A9P0L3L3</accession>
<proteinExistence type="predicted"/>
<organism evidence="1 2">
    <name type="scientific">Acanthoscelides obtectus</name>
    <name type="common">Bean weevil</name>
    <name type="synonym">Bruchus obtectus</name>
    <dbReference type="NCBI Taxonomy" id="200917"/>
    <lineage>
        <taxon>Eukaryota</taxon>
        <taxon>Metazoa</taxon>
        <taxon>Ecdysozoa</taxon>
        <taxon>Arthropoda</taxon>
        <taxon>Hexapoda</taxon>
        <taxon>Insecta</taxon>
        <taxon>Pterygota</taxon>
        <taxon>Neoptera</taxon>
        <taxon>Endopterygota</taxon>
        <taxon>Coleoptera</taxon>
        <taxon>Polyphaga</taxon>
        <taxon>Cucujiformia</taxon>
        <taxon>Chrysomeloidea</taxon>
        <taxon>Chrysomelidae</taxon>
        <taxon>Bruchinae</taxon>
        <taxon>Bruchini</taxon>
        <taxon>Acanthoscelides</taxon>
    </lineage>
</organism>
<evidence type="ECO:0000313" key="1">
    <source>
        <dbReference type="EMBL" id="CAH1988797.1"/>
    </source>
</evidence>
<protein>
    <submittedName>
        <fullName evidence="1">Uncharacterized protein</fullName>
    </submittedName>
</protein>
<sequence length="88" mass="10480">MMYSFCFMRRYIFFFQVIFCDPVIRNKLGLPKRIPLTAALASLRIRIIHRKRTIAFFQFIMGMQMLRHEEHDEKEDLLVGTQDGGARP</sequence>
<dbReference type="AlphaFoldDB" id="A0A9P0L3L3"/>
<comment type="caution">
    <text evidence="1">The sequence shown here is derived from an EMBL/GenBank/DDBJ whole genome shotgun (WGS) entry which is preliminary data.</text>
</comment>
<dbReference type="Proteomes" id="UP001152888">
    <property type="component" value="Unassembled WGS sequence"/>
</dbReference>
<gene>
    <name evidence="1" type="ORF">ACAOBT_LOCUS18662</name>
</gene>
<keyword evidence="2" id="KW-1185">Reference proteome</keyword>
<dbReference type="EMBL" id="CAKOFQ010007050">
    <property type="protein sequence ID" value="CAH1988797.1"/>
    <property type="molecule type" value="Genomic_DNA"/>
</dbReference>
<name>A0A9P0L3L3_ACAOB</name>